<keyword evidence="2" id="KW-1185">Reference proteome</keyword>
<reference evidence="2" key="1">
    <citation type="journal article" date="2014" name="Science">
        <title>Ancient hybridizations among the ancestral genomes of bread wheat.</title>
        <authorList>
            <consortium name="International Wheat Genome Sequencing Consortium,"/>
            <person name="Marcussen T."/>
            <person name="Sandve S.R."/>
            <person name="Heier L."/>
            <person name="Spannagl M."/>
            <person name="Pfeifer M."/>
            <person name="Jakobsen K.S."/>
            <person name="Wulff B.B."/>
            <person name="Steuernagel B."/>
            <person name="Mayer K.F."/>
            <person name="Olsen O.A."/>
        </authorList>
    </citation>
    <scope>NUCLEOTIDE SEQUENCE [LARGE SCALE GENOMIC DNA]</scope>
    <source>
        <strain evidence="2">cv. AL8/78</strain>
    </source>
</reference>
<dbReference type="Proteomes" id="UP000015105">
    <property type="component" value="Chromosome 7D"/>
</dbReference>
<dbReference type="Gramene" id="AET7Gv20693800.25">
    <property type="protein sequence ID" value="AET7Gv20693800.25"/>
    <property type="gene ID" value="AET7Gv20693800"/>
</dbReference>
<evidence type="ECO:0000313" key="1">
    <source>
        <dbReference type="EnsemblPlants" id="AET7Gv20693800.25"/>
    </source>
</evidence>
<evidence type="ECO:0000313" key="2">
    <source>
        <dbReference type="Proteomes" id="UP000015105"/>
    </source>
</evidence>
<protein>
    <submittedName>
        <fullName evidence="1">Uncharacterized protein</fullName>
    </submittedName>
</protein>
<organism evidence="1 2">
    <name type="scientific">Aegilops tauschii subsp. strangulata</name>
    <name type="common">Goatgrass</name>
    <dbReference type="NCBI Taxonomy" id="200361"/>
    <lineage>
        <taxon>Eukaryota</taxon>
        <taxon>Viridiplantae</taxon>
        <taxon>Streptophyta</taxon>
        <taxon>Embryophyta</taxon>
        <taxon>Tracheophyta</taxon>
        <taxon>Spermatophyta</taxon>
        <taxon>Magnoliopsida</taxon>
        <taxon>Liliopsida</taxon>
        <taxon>Poales</taxon>
        <taxon>Poaceae</taxon>
        <taxon>BOP clade</taxon>
        <taxon>Pooideae</taxon>
        <taxon>Triticodae</taxon>
        <taxon>Triticeae</taxon>
        <taxon>Triticinae</taxon>
        <taxon>Aegilops</taxon>
    </lineage>
</organism>
<proteinExistence type="predicted"/>
<name>A0A453RTB8_AEGTS</name>
<reference evidence="1" key="4">
    <citation type="submission" date="2019-03" db="UniProtKB">
        <authorList>
            <consortium name="EnsemblPlants"/>
        </authorList>
    </citation>
    <scope>IDENTIFICATION</scope>
</reference>
<dbReference type="EnsemblPlants" id="AET7Gv20693800.25">
    <property type="protein sequence ID" value="AET7Gv20693800.25"/>
    <property type="gene ID" value="AET7Gv20693800"/>
</dbReference>
<reference evidence="2" key="2">
    <citation type="journal article" date="2017" name="Nat. Plants">
        <title>The Aegilops tauschii genome reveals multiple impacts of transposons.</title>
        <authorList>
            <person name="Zhao G."/>
            <person name="Zou C."/>
            <person name="Li K."/>
            <person name="Wang K."/>
            <person name="Li T."/>
            <person name="Gao L."/>
            <person name="Zhang X."/>
            <person name="Wang H."/>
            <person name="Yang Z."/>
            <person name="Liu X."/>
            <person name="Jiang W."/>
            <person name="Mao L."/>
            <person name="Kong X."/>
            <person name="Jiao Y."/>
            <person name="Jia J."/>
        </authorList>
    </citation>
    <scope>NUCLEOTIDE SEQUENCE [LARGE SCALE GENOMIC DNA]</scope>
    <source>
        <strain evidence="2">cv. AL8/78</strain>
    </source>
</reference>
<dbReference type="AlphaFoldDB" id="A0A453RTB8"/>
<sequence length="43" mass="4794">QNLDSVLAKPLKTQAFASPDKVAELVQKQNRLGLLFNKICPKQ</sequence>
<reference evidence="1" key="5">
    <citation type="journal article" date="2021" name="G3 (Bethesda)">
        <title>Aegilops tauschii genome assembly Aet v5.0 features greater sequence contiguity and improved annotation.</title>
        <authorList>
            <person name="Wang L."/>
            <person name="Zhu T."/>
            <person name="Rodriguez J.C."/>
            <person name="Deal K.R."/>
            <person name="Dubcovsky J."/>
            <person name="McGuire P.E."/>
            <person name="Lux T."/>
            <person name="Spannagl M."/>
            <person name="Mayer K.F.X."/>
            <person name="Baldrich P."/>
            <person name="Meyers B.C."/>
            <person name="Huo N."/>
            <person name="Gu Y.Q."/>
            <person name="Zhou H."/>
            <person name="Devos K.M."/>
            <person name="Bennetzen J.L."/>
            <person name="Unver T."/>
            <person name="Budak H."/>
            <person name="Gulick P.J."/>
            <person name="Galiba G."/>
            <person name="Kalapos B."/>
            <person name="Nelson D.R."/>
            <person name="Li P."/>
            <person name="You F.M."/>
            <person name="Luo M.C."/>
            <person name="Dvorak J."/>
        </authorList>
    </citation>
    <scope>NUCLEOTIDE SEQUENCE [LARGE SCALE GENOMIC DNA]</scope>
    <source>
        <strain evidence="1">cv. AL8/78</strain>
    </source>
</reference>
<reference evidence="1" key="3">
    <citation type="journal article" date="2017" name="Nature">
        <title>Genome sequence of the progenitor of the wheat D genome Aegilops tauschii.</title>
        <authorList>
            <person name="Luo M.C."/>
            <person name="Gu Y.Q."/>
            <person name="Puiu D."/>
            <person name="Wang H."/>
            <person name="Twardziok S.O."/>
            <person name="Deal K.R."/>
            <person name="Huo N."/>
            <person name="Zhu T."/>
            <person name="Wang L."/>
            <person name="Wang Y."/>
            <person name="McGuire P.E."/>
            <person name="Liu S."/>
            <person name="Long H."/>
            <person name="Ramasamy R.K."/>
            <person name="Rodriguez J.C."/>
            <person name="Van S.L."/>
            <person name="Yuan L."/>
            <person name="Wang Z."/>
            <person name="Xia Z."/>
            <person name="Xiao L."/>
            <person name="Anderson O.D."/>
            <person name="Ouyang S."/>
            <person name="Liang Y."/>
            <person name="Zimin A.V."/>
            <person name="Pertea G."/>
            <person name="Qi P."/>
            <person name="Bennetzen J.L."/>
            <person name="Dai X."/>
            <person name="Dawson M.W."/>
            <person name="Muller H.G."/>
            <person name="Kugler K."/>
            <person name="Rivarola-Duarte L."/>
            <person name="Spannagl M."/>
            <person name="Mayer K.F.X."/>
            <person name="Lu F.H."/>
            <person name="Bevan M.W."/>
            <person name="Leroy P."/>
            <person name="Li P."/>
            <person name="You F.M."/>
            <person name="Sun Q."/>
            <person name="Liu Z."/>
            <person name="Lyons E."/>
            <person name="Wicker T."/>
            <person name="Salzberg S.L."/>
            <person name="Devos K.M."/>
            <person name="Dvorak J."/>
        </authorList>
    </citation>
    <scope>NUCLEOTIDE SEQUENCE [LARGE SCALE GENOMIC DNA]</scope>
    <source>
        <strain evidence="1">cv. AL8/78</strain>
    </source>
</reference>
<accession>A0A453RTB8</accession>